<dbReference type="PANTHER" id="PTHR30055:SF234">
    <property type="entry name" value="HTH-TYPE TRANSCRIPTIONAL REGULATOR BETI"/>
    <property type="match status" value="1"/>
</dbReference>
<evidence type="ECO:0000256" key="3">
    <source>
        <dbReference type="ARBA" id="ARBA00023163"/>
    </source>
</evidence>
<organism evidence="6 7">
    <name type="scientific">Candidatus Gallimonas gallistercoris</name>
    <dbReference type="NCBI Taxonomy" id="2838602"/>
    <lineage>
        <taxon>Bacteria</taxon>
        <taxon>Bacillati</taxon>
        <taxon>Bacillota</taxon>
        <taxon>Clostridia</taxon>
        <taxon>Candidatus Gallimonas</taxon>
    </lineage>
</organism>
<evidence type="ECO:0000259" key="5">
    <source>
        <dbReference type="PROSITE" id="PS50977"/>
    </source>
</evidence>
<dbReference type="AlphaFoldDB" id="A0A9D2H2X1"/>
<dbReference type="Pfam" id="PF00440">
    <property type="entry name" value="TetR_N"/>
    <property type="match status" value="1"/>
</dbReference>
<feature type="domain" description="HTH tetR-type" evidence="5">
    <location>
        <begin position="9"/>
        <end position="69"/>
    </location>
</feature>
<dbReference type="InterPro" id="IPR036271">
    <property type="entry name" value="Tet_transcr_reg_TetR-rel_C_sf"/>
</dbReference>
<keyword evidence="1" id="KW-0805">Transcription regulation</keyword>
<dbReference type="SUPFAM" id="SSF48498">
    <property type="entry name" value="Tetracyclin repressor-like, C-terminal domain"/>
    <property type="match status" value="1"/>
</dbReference>
<dbReference type="InterPro" id="IPR050109">
    <property type="entry name" value="HTH-type_TetR-like_transc_reg"/>
</dbReference>
<keyword evidence="3" id="KW-0804">Transcription</keyword>
<dbReference type="SUPFAM" id="SSF46689">
    <property type="entry name" value="Homeodomain-like"/>
    <property type="match status" value="1"/>
</dbReference>
<keyword evidence="2 4" id="KW-0238">DNA-binding</keyword>
<reference evidence="6" key="1">
    <citation type="journal article" date="2021" name="PeerJ">
        <title>Extensive microbial diversity within the chicken gut microbiome revealed by metagenomics and culture.</title>
        <authorList>
            <person name="Gilroy R."/>
            <person name="Ravi A."/>
            <person name="Getino M."/>
            <person name="Pursley I."/>
            <person name="Horton D.L."/>
            <person name="Alikhan N.F."/>
            <person name="Baker D."/>
            <person name="Gharbi K."/>
            <person name="Hall N."/>
            <person name="Watson M."/>
            <person name="Adriaenssens E.M."/>
            <person name="Foster-Nyarko E."/>
            <person name="Jarju S."/>
            <person name="Secka A."/>
            <person name="Antonio M."/>
            <person name="Oren A."/>
            <person name="Chaudhuri R.R."/>
            <person name="La Ragione R."/>
            <person name="Hildebrand F."/>
            <person name="Pallen M.J."/>
        </authorList>
    </citation>
    <scope>NUCLEOTIDE SEQUENCE</scope>
    <source>
        <strain evidence="6">CHK156-179</strain>
    </source>
</reference>
<reference evidence="6" key="2">
    <citation type="submission" date="2021-04" db="EMBL/GenBank/DDBJ databases">
        <authorList>
            <person name="Gilroy R."/>
        </authorList>
    </citation>
    <scope>NUCLEOTIDE SEQUENCE</scope>
    <source>
        <strain evidence="6">CHK156-179</strain>
    </source>
</reference>
<sequence>MNKFEEKRAERRKIILTEAKKLVLERGIYDGAMSELAVRAGISRQQLYNYYKNLDEVLEGIMEELVAHSYLARIADAAEVDTPENLIRYAILAFKDLSPEVHEDLLFMNLYSVHLATAPSSSEKHRPARILLFEKQIVRGQETGIFRTDKPLEELTATVSVLLAGYTFHCETLSEGARARMLGEEMLHRLADMVLAYLKGSPTPAA</sequence>
<comment type="caution">
    <text evidence="6">The sequence shown here is derived from an EMBL/GenBank/DDBJ whole genome shotgun (WGS) entry which is preliminary data.</text>
</comment>
<evidence type="ECO:0000256" key="2">
    <source>
        <dbReference type="ARBA" id="ARBA00023125"/>
    </source>
</evidence>
<protein>
    <submittedName>
        <fullName evidence="6">TetR/AcrR family transcriptional regulator</fullName>
    </submittedName>
</protein>
<accession>A0A9D2H2X1</accession>
<evidence type="ECO:0000313" key="6">
    <source>
        <dbReference type="EMBL" id="HJA02481.1"/>
    </source>
</evidence>
<dbReference type="Gene3D" id="1.10.357.10">
    <property type="entry name" value="Tetracycline Repressor, domain 2"/>
    <property type="match status" value="1"/>
</dbReference>
<dbReference type="PANTHER" id="PTHR30055">
    <property type="entry name" value="HTH-TYPE TRANSCRIPTIONAL REGULATOR RUTR"/>
    <property type="match status" value="1"/>
</dbReference>
<dbReference type="EMBL" id="DXAJ01000057">
    <property type="protein sequence ID" value="HJA02481.1"/>
    <property type="molecule type" value="Genomic_DNA"/>
</dbReference>
<name>A0A9D2H2X1_9FIRM</name>
<dbReference type="Proteomes" id="UP000824221">
    <property type="component" value="Unassembled WGS sequence"/>
</dbReference>
<dbReference type="InterPro" id="IPR009057">
    <property type="entry name" value="Homeodomain-like_sf"/>
</dbReference>
<dbReference type="InterPro" id="IPR001647">
    <property type="entry name" value="HTH_TetR"/>
</dbReference>
<gene>
    <name evidence="6" type="ORF">H9797_03765</name>
</gene>
<evidence type="ECO:0000256" key="1">
    <source>
        <dbReference type="ARBA" id="ARBA00023015"/>
    </source>
</evidence>
<proteinExistence type="predicted"/>
<dbReference type="PROSITE" id="PS50977">
    <property type="entry name" value="HTH_TETR_2"/>
    <property type="match status" value="1"/>
</dbReference>
<dbReference type="GO" id="GO:0003700">
    <property type="term" value="F:DNA-binding transcription factor activity"/>
    <property type="evidence" value="ECO:0007669"/>
    <property type="project" value="TreeGrafter"/>
</dbReference>
<dbReference type="PRINTS" id="PR00455">
    <property type="entry name" value="HTHTETR"/>
</dbReference>
<evidence type="ECO:0000313" key="7">
    <source>
        <dbReference type="Proteomes" id="UP000824221"/>
    </source>
</evidence>
<evidence type="ECO:0000256" key="4">
    <source>
        <dbReference type="PROSITE-ProRule" id="PRU00335"/>
    </source>
</evidence>
<dbReference type="GO" id="GO:0000976">
    <property type="term" value="F:transcription cis-regulatory region binding"/>
    <property type="evidence" value="ECO:0007669"/>
    <property type="project" value="TreeGrafter"/>
</dbReference>
<feature type="DNA-binding region" description="H-T-H motif" evidence="4">
    <location>
        <begin position="32"/>
        <end position="51"/>
    </location>
</feature>